<feature type="transmembrane region" description="Helical" evidence="8">
    <location>
        <begin position="74"/>
        <end position="92"/>
    </location>
</feature>
<feature type="transmembrane region" description="Helical" evidence="8">
    <location>
        <begin position="98"/>
        <end position="119"/>
    </location>
</feature>
<accession>W4VFY6</accession>
<gene>
    <name evidence="10" type="ORF">JCM21714_1299</name>
</gene>
<reference evidence="10 11" key="1">
    <citation type="journal article" date="2014" name="Genome Announc.">
        <title>Draft Genome Sequence of the Boron-Tolerant and Moderately Halotolerant Bacterium Gracilibacillus boraciitolerans JCM 21714T.</title>
        <authorList>
            <person name="Ahmed I."/>
            <person name="Oshima K."/>
            <person name="Suda W."/>
            <person name="Kitamura K."/>
            <person name="Iida T."/>
            <person name="Ohmori Y."/>
            <person name="Fujiwara T."/>
            <person name="Hattori M."/>
            <person name="Ohkuma M."/>
        </authorList>
    </citation>
    <scope>NUCLEOTIDE SEQUENCE [LARGE SCALE GENOMIC DNA]</scope>
    <source>
        <strain evidence="10 11">JCM 21714</strain>
    </source>
</reference>
<dbReference type="SUPFAM" id="SSF103473">
    <property type="entry name" value="MFS general substrate transporter"/>
    <property type="match status" value="1"/>
</dbReference>
<protein>
    <submittedName>
        <fullName evidence="10">Nitrate/nitrite transporter</fullName>
    </submittedName>
</protein>
<evidence type="ECO:0000256" key="2">
    <source>
        <dbReference type="ARBA" id="ARBA00008432"/>
    </source>
</evidence>
<keyword evidence="11" id="KW-1185">Reference proteome</keyword>
<keyword evidence="3" id="KW-0813">Transport</keyword>
<dbReference type="PROSITE" id="PS50850">
    <property type="entry name" value="MFS"/>
    <property type="match status" value="1"/>
</dbReference>
<feature type="transmembrane region" description="Helical" evidence="8">
    <location>
        <begin position="39"/>
        <end position="62"/>
    </location>
</feature>
<sequence length="184" mass="19907">MANIKKLQLPLQTLSLLVGFMVWVILSSLMSFIKLDISLTVGQISFITAVPVILGSILRIPLGFYTNRFGARGLFILSLLFLILPVGYLGMANSFTDLVVSGLFLGIGGAIFSVGVTSLPKYYPKEKHGFVNGIYGGVGNIGTAITSFGAPDYRGGDIWLARCCLHLYPSIITFCYIKLFVRGG</sequence>
<dbReference type="GO" id="GO:0042128">
    <property type="term" value="P:nitrate assimilation"/>
    <property type="evidence" value="ECO:0007669"/>
    <property type="project" value="UniProtKB-KW"/>
</dbReference>
<dbReference type="Gene3D" id="1.20.1250.20">
    <property type="entry name" value="MFS general substrate transporter like domains"/>
    <property type="match status" value="1"/>
</dbReference>
<evidence type="ECO:0000256" key="1">
    <source>
        <dbReference type="ARBA" id="ARBA00004651"/>
    </source>
</evidence>
<dbReference type="InterPro" id="IPR011701">
    <property type="entry name" value="MFS"/>
</dbReference>
<evidence type="ECO:0000259" key="9">
    <source>
        <dbReference type="PROSITE" id="PS50850"/>
    </source>
</evidence>
<evidence type="ECO:0000313" key="10">
    <source>
        <dbReference type="EMBL" id="GAE92310.1"/>
    </source>
</evidence>
<comment type="similarity">
    <text evidence="2">Belongs to the major facilitator superfamily. Nitrate/nitrite porter (TC 2.A.1.8) family.</text>
</comment>
<evidence type="ECO:0000256" key="8">
    <source>
        <dbReference type="SAM" id="Phobius"/>
    </source>
</evidence>
<evidence type="ECO:0000256" key="4">
    <source>
        <dbReference type="ARBA" id="ARBA00022692"/>
    </source>
</evidence>
<organism evidence="10 11">
    <name type="scientific">Gracilibacillus boraciitolerans JCM 21714</name>
    <dbReference type="NCBI Taxonomy" id="1298598"/>
    <lineage>
        <taxon>Bacteria</taxon>
        <taxon>Bacillati</taxon>
        <taxon>Bacillota</taxon>
        <taxon>Bacilli</taxon>
        <taxon>Bacillales</taxon>
        <taxon>Bacillaceae</taxon>
        <taxon>Gracilibacillus</taxon>
    </lineage>
</organism>
<keyword evidence="5 8" id="KW-1133">Transmembrane helix</keyword>
<dbReference type="PANTHER" id="PTHR23515">
    <property type="entry name" value="HIGH-AFFINITY NITRATE TRANSPORTER 2.3"/>
    <property type="match status" value="1"/>
</dbReference>
<proteinExistence type="inferred from homology"/>
<evidence type="ECO:0000256" key="7">
    <source>
        <dbReference type="ARBA" id="ARBA00023136"/>
    </source>
</evidence>
<feature type="transmembrane region" description="Helical" evidence="8">
    <location>
        <begin position="12"/>
        <end position="33"/>
    </location>
</feature>
<dbReference type="GO" id="GO:0015112">
    <property type="term" value="F:nitrate transmembrane transporter activity"/>
    <property type="evidence" value="ECO:0007669"/>
    <property type="project" value="InterPro"/>
</dbReference>
<dbReference type="STRING" id="1298598.JCM21714_1299"/>
<dbReference type="AlphaFoldDB" id="W4VFY6"/>
<dbReference type="GO" id="GO:0005886">
    <property type="term" value="C:plasma membrane"/>
    <property type="evidence" value="ECO:0007669"/>
    <property type="project" value="UniProtKB-SubCell"/>
</dbReference>
<dbReference type="Proteomes" id="UP000019102">
    <property type="component" value="Unassembled WGS sequence"/>
</dbReference>
<evidence type="ECO:0000256" key="5">
    <source>
        <dbReference type="ARBA" id="ARBA00022989"/>
    </source>
</evidence>
<comment type="subcellular location">
    <subcellularLocation>
        <location evidence="1">Cell membrane</location>
        <topology evidence="1">Multi-pass membrane protein</topology>
    </subcellularLocation>
</comment>
<comment type="caution">
    <text evidence="10">The sequence shown here is derived from an EMBL/GenBank/DDBJ whole genome shotgun (WGS) entry which is preliminary data.</text>
</comment>
<dbReference type="Pfam" id="PF07690">
    <property type="entry name" value="MFS_1"/>
    <property type="match status" value="1"/>
</dbReference>
<keyword evidence="7 8" id="KW-0472">Membrane</keyword>
<feature type="domain" description="Major facilitator superfamily (MFS) profile" evidence="9">
    <location>
        <begin position="7"/>
        <end position="184"/>
    </location>
</feature>
<dbReference type="EMBL" id="BAVS01000004">
    <property type="protein sequence ID" value="GAE92310.1"/>
    <property type="molecule type" value="Genomic_DNA"/>
</dbReference>
<evidence type="ECO:0000313" key="11">
    <source>
        <dbReference type="Proteomes" id="UP000019102"/>
    </source>
</evidence>
<dbReference type="eggNOG" id="COG2223">
    <property type="taxonomic scope" value="Bacteria"/>
</dbReference>
<name>W4VFY6_9BACI</name>
<dbReference type="InterPro" id="IPR036259">
    <property type="entry name" value="MFS_trans_sf"/>
</dbReference>
<dbReference type="InterPro" id="IPR020846">
    <property type="entry name" value="MFS_dom"/>
</dbReference>
<evidence type="ECO:0000256" key="3">
    <source>
        <dbReference type="ARBA" id="ARBA00022448"/>
    </source>
</evidence>
<evidence type="ECO:0000256" key="6">
    <source>
        <dbReference type="ARBA" id="ARBA00023063"/>
    </source>
</evidence>
<keyword evidence="4 8" id="KW-0812">Transmembrane</keyword>
<dbReference type="InterPro" id="IPR044772">
    <property type="entry name" value="NO3_transporter"/>
</dbReference>
<keyword evidence="6" id="KW-0534">Nitrate assimilation</keyword>